<keyword evidence="8 9" id="KW-0472">Membrane</keyword>
<dbReference type="EMBL" id="OU900096">
    <property type="protein sequence ID" value="CAG9860113.1"/>
    <property type="molecule type" value="Genomic_DNA"/>
</dbReference>
<dbReference type="InterPro" id="IPR003439">
    <property type="entry name" value="ABC_transporter-like_ATP-bd"/>
</dbReference>
<dbReference type="GO" id="GO:0016020">
    <property type="term" value="C:membrane"/>
    <property type="evidence" value="ECO:0007669"/>
    <property type="project" value="UniProtKB-SubCell"/>
</dbReference>
<feature type="transmembrane region" description="Helical" evidence="9">
    <location>
        <begin position="933"/>
        <end position="954"/>
    </location>
</feature>
<dbReference type="InterPro" id="IPR003593">
    <property type="entry name" value="AAA+_ATPase"/>
</dbReference>
<gene>
    <name evidence="12" type="ORF">PHYEVI_LOCUS6470</name>
</gene>
<keyword evidence="13" id="KW-1185">Reference proteome</keyword>
<dbReference type="OrthoDB" id="6500128at2759"/>
<dbReference type="InterPro" id="IPR044746">
    <property type="entry name" value="ABCC_6TM_D1"/>
</dbReference>
<evidence type="ECO:0000256" key="2">
    <source>
        <dbReference type="ARBA" id="ARBA00022448"/>
    </source>
</evidence>
<keyword evidence="7 9" id="KW-1133">Transmembrane helix</keyword>
<proteinExistence type="predicted"/>
<dbReference type="FunFam" id="3.40.50.300:FF:000973">
    <property type="entry name" value="Multidrug resistance-associated protein 4"/>
    <property type="match status" value="1"/>
</dbReference>
<name>A0A9N9TJY5_PHYSR</name>
<sequence>MDHSEKIERRKNPRENANLFSLLSFAYIGRLYKQAYKNDLEDNDLYEVIENCESKKAGDLLEAEWDKEFKKKSPSMTRLMWNRWGWKYVFIGCIDLTWRLIRSSLEPAAVSNLISYFKPGHSDTSKTQACCYAALVLFIQVFHSIYLHNLIIWVQGLAIEIKAAFSSLIYRKSLKLSPAALSDVSVGNIVNLVTKDVHTFRISIWIISDICTGTVEVLLICYLLYSKIGVVSMAGIVVLTLSLPIQAYLCKVVTDLKLKMAEKTDERLQNTQETLNSIKIIKMYTWEDYFYNKINFARCKELSKLFWVFYLKMVIILIGAIFSKAGFYVLLTVYIYLGYATDTSILFYILTNFKNLKSTLGHSIPNRIGKAGEFLSSFKRIAKLLKSEEINPRLKKTEKTANPMIEVTNARVCIDDKLILDNVSFKLSTGLTAVTGNVGSGKSSLLKMLVQDYPLTGGSFVRQGDISYASQDPWLFPSIIKQNILFGEEFNEARYNEVLRVCGLVYDLKLFEDGDETVLCDRGANLSRGQQARVNLARAVYKNCDIYLLDDSLTALDQTVQDYLFEECIQKFLKGKIVLLATQTPAHIKRADNVIIMENGKIKSFTTPDKIQEEFTEIYTPVEAEGEKQNESDSLECDETSKLLGMDETYCKPVYQETQKKGSVDTEVYKEYFLMGGGFLLAFLNLSLGGVTQASESYSDKLLTSWVDKQENVLNIEKNLTFYTNTTDNFTYTNISSTLDLARNERHETFKLYTIMIVASALLDLIKTYALFDFCRRASINLHKTIIKRIINAVMTFFDKNYIGNVLNRFSQDLINVDERLPICINECYRVVFSAGGIILVIGSTNTSFLLYSAVIFIMLVLMRMAYLPAGRSLKRLDASTRSPMIGHLNASLEGLTTIRASKVENILRDEFDRHQNLHTSAHYMSANAIRAFGFFTDLICSTFMLVVFTRFIFLDADTSAGNVGLALTQVMHLGSTVQWGVREWSELENLMTSVERTLAYTKIETERKDGKTIRKWPKYGSIIFENVSMFYNDRSAVLKNLNFVVAAKQKIGVVGRTGAGKSSLIATLFRLYRIEGKILIDGVDTSIVALGFLRKGLAIIPQDPALFSGTIRSNVDPFGEHSDEQVWKALDKAHLTNSVHNLERKVGKNGEGFSVGQKQLVCLARAILSKAKIVVFDEASANLDAETDALLQESINSNFNDCTMLIVAHRLHTVIDCDKIIVMDKGEIKEFDTPANLLRNSNGLFYNMVKKSGLTINKID</sequence>
<evidence type="ECO:0000256" key="3">
    <source>
        <dbReference type="ARBA" id="ARBA00022692"/>
    </source>
</evidence>
<feature type="transmembrane region" description="Helical" evidence="9">
    <location>
        <begin position="328"/>
        <end position="350"/>
    </location>
</feature>
<dbReference type="CDD" id="cd03244">
    <property type="entry name" value="ABCC_MRP_domain2"/>
    <property type="match status" value="1"/>
</dbReference>
<dbReference type="SUPFAM" id="SSF90123">
    <property type="entry name" value="ABC transporter transmembrane region"/>
    <property type="match status" value="2"/>
</dbReference>
<dbReference type="Gene3D" id="1.20.1560.10">
    <property type="entry name" value="ABC transporter type 1, transmembrane domain"/>
    <property type="match status" value="2"/>
</dbReference>
<evidence type="ECO:0000256" key="9">
    <source>
        <dbReference type="SAM" id="Phobius"/>
    </source>
</evidence>
<dbReference type="Pfam" id="PF00005">
    <property type="entry name" value="ABC_tran"/>
    <property type="match status" value="2"/>
</dbReference>
<accession>A0A9N9TJY5</accession>
<dbReference type="GO" id="GO:0140359">
    <property type="term" value="F:ABC-type transporter activity"/>
    <property type="evidence" value="ECO:0007669"/>
    <property type="project" value="InterPro"/>
</dbReference>
<dbReference type="CDD" id="cd03250">
    <property type="entry name" value="ABCC_MRP_domain1"/>
    <property type="match status" value="1"/>
</dbReference>
<evidence type="ECO:0000313" key="12">
    <source>
        <dbReference type="EMBL" id="CAG9860113.1"/>
    </source>
</evidence>
<evidence type="ECO:0000256" key="4">
    <source>
        <dbReference type="ARBA" id="ARBA00022737"/>
    </source>
</evidence>
<dbReference type="FunFam" id="1.20.1560.10:FF:000014">
    <property type="entry name" value="Multidrug resistance-associated protein member 4"/>
    <property type="match status" value="1"/>
</dbReference>
<keyword evidence="4" id="KW-0677">Repeat</keyword>
<dbReference type="AlphaFoldDB" id="A0A9N9TJY5"/>
<feature type="transmembrane region" description="Helical" evidence="9">
    <location>
        <begin position="305"/>
        <end position="322"/>
    </location>
</feature>
<dbReference type="Proteomes" id="UP001153712">
    <property type="component" value="Chromosome 3"/>
</dbReference>
<dbReference type="GO" id="GO:0016887">
    <property type="term" value="F:ATP hydrolysis activity"/>
    <property type="evidence" value="ECO:0007669"/>
    <property type="project" value="InterPro"/>
</dbReference>
<dbReference type="CDD" id="cd18579">
    <property type="entry name" value="ABC_6TM_ABCC_D1"/>
    <property type="match status" value="1"/>
</dbReference>
<dbReference type="FunFam" id="1.20.1560.10:FF:000006">
    <property type="entry name" value="ATP-binding cassette, sub-family C (CFTR/MRP), member 9"/>
    <property type="match status" value="1"/>
</dbReference>
<dbReference type="Gene3D" id="3.40.50.300">
    <property type="entry name" value="P-loop containing nucleotide triphosphate hydrolases"/>
    <property type="match status" value="2"/>
</dbReference>
<dbReference type="InterPro" id="IPR050173">
    <property type="entry name" value="ABC_transporter_C-like"/>
</dbReference>
<dbReference type="PANTHER" id="PTHR24223:SF448">
    <property type="entry name" value="FI20146P1-RELATED"/>
    <property type="match status" value="1"/>
</dbReference>
<feature type="domain" description="ABC transporter" evidence="10">
    <location>
        <begin position="1023"/>
        <end position="1251"/>
    </location>
</feature>
<feature type="domain" description="ABC transmembrane type-1" evidence="11">
    <location>
        <begin position="752"/>
        <end position="990"/>
    </location>
</feature>
<organism evidence="12 13">
    <name type="scientific">Phyllotreta striolata</name>
    <name type="common">Striped flea beetle</name>
    <name type="synonym">Crioceris striolata</name>
    <dbReference type="NCBI Taxonomy" id="444603"/>
    <lineage>
        <taxon>Eukaryota</taxon>
        <taxon>Metazoa</taxon>
        <taxon>Ecdysozoa</taxon>
        <taxon>Arthropoda</taxon>
        <taxon>Hexapoda</taxon>
        <taxon>Insecta</taxon>
        <taxon>Pterygota</taxon>
        <taxon>Neoptera</taxon>
        <taxon>Endopterygota</taxon>
        <taxon>Coleoptera</taxon>
        <taxon>Polyphaga</taxon>
        <taxon>Cucujiformia</taxon>
        <taxon>Chrysomeloidea</taxon>
        <taxon>Chrysomelidae</taxon>
        <taxon>Galerucinae</taxon>
        <taxon>Alticini</taxon>
        <taxon>Phyllotreta</taxon>
    </lineage>
</organism>
<dbReference type="InterPro" id="IPR011527">
    <property type="entry name" value="ABC1_TM_dom"/>
</dbReference>
<dbReference type="PANTHER" id="PTHR24223">
    <property type="entry name" value="ATP-BINDING CASSETTE SUB-FAMILY C"/>
    <property type="match status" value="1"/>
</dbReference>
<keyword evidence="5" id="KW-0547">Nucleotide-binding</keyword>
<feature type="transmembrane region" description="Helical" evidence="9">
    <location>
        <begin position="752"/>
        <end position="772"/>
    </location>
</feature>
<protein>
    <submittedName>
        <fullName evidence="12">Uncharacterized protein</fullName>
    </submittedName>
</protein>
<comment type="subcellular location">
    <subcellularLocation>
        <location evidence="1">Membrane</location>
        <topology evidence="1">Multi-pass membrane protein</topology>
    </subcellularLocation>
</comment>
<dbReference type="PROSITE" id="PS50929">
    <property type="entry name" value="ABC_TM1F"/>
    <property type="match status" value="2"/>
</dbReference>
<feature type="transmembrane region" description="Helical" evidence="9">
    <location>
        <begin position="849"/>
        <end position="867"/>
    </location>
</feature>
<feature type="domain" description="ABC transporter" evidence="10">
    <location>
        <begin position="405"/>
        <end position="624"/>
    </location>
</feature>
<dbReference type="InterPro" id="IPR044726">
    <property type="entry name" value="ABCC_6TM_D2"/>
</dbReference>
<evidence type="ECO:0000259" key="11">
    <source>
        <dbReference type="PROSITE" id="PS50929"/>
    </source>
</evidence>
<evidence type="ECO:0000259" key="10">
    <source>
        <dbReference type="PROSITE" id="PS50893"/>
    </source>
</evidence>
<dbReference type="SUPFAM" id="SSF52540">
    <property type="entry name" value="P-loop containing nucleoside triphosphate hydrolases"/>
    <property type="match status" value="2"/>
</dbReference>
<dbReference type="SMART" id="SM00382">
    <property type="entry name" value="AAA"/>
    <property type="match status" value="2"/>
</dbReference>
<keyword evidence="6" id="KW-0067">ATP-binding</keyword>
<feature type="transmembrane region" description="Helical" evidence="9">
    <location>
        <begin position="202"/>
        <end position="225"/>
    </location>
</feature>
<dbReference type="PROSITE" id="PS50893">
    <property type="entry name" value="ABC_TRANSPORTER_2"/>
    <property type="match status" value="2"/>
</dbReference>
<evidence type="ECO:0000256" key="6">
    <source>
        <dbReference type="ARBA" id="ARBA00022840"/>
    </source>
</evidence>
<evidence type="ECO:0000256" key="1">
    <source>
        <dbReference type="ARBA" id="ARBA00004141"/>
    </source>
</evidence>
<feature type="transmembrane region" description="Helical" evidence="9">
    <location>
        <begin position="231"/>
        <end position="250"/>
    </location>
</feature>
<reference evidence="12" key="1">
    <citation type="submission" date="2022-01" db="EMBL/GenBank/DDBJ databases">
        <authorList>
            <person name="King R."/>
        </authorList>
    </citation>
    <scope>NUCLEOTIDE SEQUENCE</scope>
</reference>
<dbReference type="GO" id="GO:0005524">
    <property type="term" value="F:ATP binding"/>
    <property type="evidence" value="ECO:0007669"/>
    <property type="project" value="UniProtKB-KW"/>
</dbReference>
<evidence type="ECO:0000256" key="7">
    <source>
        <dbReference type="ARBA" id="ARBA00022989"/>
    </source>
</evidence>
<feature type="domain" description="ABC transmembrane type-1" evidence="11">
    <location>
        <begin position="107"/>
        <end position="337"/>
    </location>
</feature>
<dbReference type="PROSITE" id="PS00211">
    <property type="entry name" value="ABC_TRANSPORTER_1"/>
    <property type="match status" value="1"/>
</dbReference>
<dbReference type="Pfam" id="PF00664">
    <property type="entry name" value="ABC_membrane"/>
    <property type="match status" value="2"/>
</dbReference>
<dbReference type="InterPro" id="IPR027417">
    <property type="entry name" value="P-loop_NTPase"/>
</dbReference>
<evidence type="ECO:0000256" key="8">
    <source>
        <dbReference type="ARBA" id="ARBA00023136"/>
    </source>
</evidence>
<dbReference type="InterPro" id="IPR017871">
    <property type="entry name" value="ABC_transporter-like_CS"/>
</dbReference>
<evidence type="ECO:0000313" key="13">
    <source>
        <dbReference type="Proteomes" id="UP001153712"/>
    </source>
</evidence>
<dbReference type="FunFam" id="3.40.50.300:FF:000163">
    <property type="entry name" value="Multidrug resistance-associated protein member 4"/>
    <property type="match status" value="1"/>
</dbReference>
<evidence type="ECO:0000256" key="5">
    <source>
        <dbReference type="ARBA" id="ARBA00022741"/>
    </source>
</evidence>
<dbReference type="InterPro" id="IPR036640">
    <property type="entry name" value="ABC1_TM_sf"/>
</dbReference>
<keyword evidence="2" id="KW-0813">Transport</keyword>
<dbReference type="CDD" id="cd18580">
    <property type="entry name" value="ABC_6TM_ABCC_D2"/>
    <property type="match status" value="1"/>
</dbReference>
<keyword evidence="3 9" id="KW-0812">Transmembrane</keyword>